<dbReference type="Proteomes" id="UP000031516">
    <property type="component" value="Unassembled WGS sequence"/>
</dbReference>
<protein>
    <recommendedName>
        <fullName evidence="5">N-alpha-acetyltransferase 40</fullName>
        <ecNumber evidence="4">2.3.1.257</ecNumber>
    </recommendedName>
</protein>
<feature type="domain" description="N-acetyltransferase" evidence="12">
    <location>
        <begin position="58"/>
        <end position="215"/>
    </location>
</feature>
<evidence type="ECO:0000256" key="4">
    <source>
        <dbReference type="ARBA" id="ARBA00012950"/>
    </source>
</evidence>
<dbReference type="GO" id="GO:0043998">
    <property type="term" value="F:histone H2A acetyltransferase activity"/>
    <property type="evidence" value="ECO:0007669"/>
    <property type="project" value="InterPro"/>
</dbReference>
<dbReference type="EC" id="2.3.1.257" evidence="4"/>
<dbReference type="CDD" id="cd04301">
    <property type="entry name" value="NAT_SF"/>
    <property type="match status" value="1"/>
</dbReference>
<sequence>MSNYHSRHLKRVAEKLCNSLNGTEGSEVEYRTFSNRTNFADPEYVDAILPSCLGIIKDTLGKFYEAHGSSIYHFDDDNGNWVQYKWGEMLEKDLVYIVFFERSAGGPPNGIVGFVSLALSDPLDPESAQLTDFGSSRPRLFLYEIHLRPEYQSRGIGSSVFDRLLVPMARDLACPSIEICVFTTNKVAMRWYQGLGFQLIVRYSDNFIGMGKPIVDN</sequence>
<dbReference type="PROSITE" id="PS51186">
    <property type="entry name" value="GNAT"/>
    <property type="match status" value="1"/>
</dbReference>
<dbReference type="OrthoDB" id="424551at2759"/>
<evidence type="ECO:0000259" key="12">
    <source>
        <dbReference type="PROSITE" id="PS51186"/>
    </source>
</evidence>
<evidence type="ECO:0000256" key="3">
    <source>
        <dbReference type="ARBA" id="ARBA00008870"/>
    </source>
</evidence>
<evidence type="ECO:0000256" key="5">
    <source>
        <dbReference type="ARBA" id="ARBA00015043"/>
    </source>
</evidence>
<dbReference type="PANTHER" id="PTHR20531:SF1">
    <property type="entry name" value="N-ALPHA-ACETYLTRANSFERASE 40"/>
    <property type="match status" value="1"/>
</dbReference>
<accession>A0A0A8L7N2</accession>
<evidence type="ECO:0000256" key="1">
    <source>
        <dbReference type="ARBA" id="ARBA00004123"/>
    </source>
</evidence>
<evidence type="ECO:0000256" key="9">
    <source>
        <dbReference type="ARBA" id="ARBA00023315"/>
    </source>
</evidence>
<dbReference type="InterPro" id="IPR039949">
    <property type="entry name" value="NAA40"/>
</dbReference>
<dbReference type="Gene3D" id="3.40.630.30">
    <property type="match status" value="1"/>
</dbReference>
<organism evidence="13 14">
    <name type="scientific">Kluyveromyces dobzhanskii CBS 2104</name>
    <dbReference type="NCBI Taxonomy" id="1427455"/>
    <lineage>
        <taxon>Eukaryota</taxon>
        <taxon>Fungi</taxon>
        <taxon>Dikarya</taxon>
        <taxon>Ascomycota</taxon>
        <taxon>Saccharomycotina</taxon>
        <taxon>Saccharomycetes</taxon>
        <taxon>Saccharomycetales</taxon>
        <taxon>Saccharomycetaceae</taxon>
        <taxon>Kluyveromyces</taxon>
    </lineage>
</organism>
<dbReference type="GO" id="GO:1990189">
    <property type="term" value="F:protein N-terminal-serine acetyltransferase activity"/>
    <property type="evidence" value="ECO:0007669"/>
    <property type="project" value="UniProtKB-EC"/>
</dbReference>
<comment type="similarity">
    <text evidence="3">Belongs to the acetyltransferase family. NAA40 subfamily.</text>
</comment>
<dbReference type="EMBL" id="CCBQ010000041">
    <property type="protein sequence ID" value="CDO94904.1"/>
    <property type="molecule type" value="Genomic_DNA"/>
</dbReference>
<name>A0A0A8L7N2_9SACH</name>
<evidence type="ECO:0000313" key="14">
    <source>
        <dbReference type="Proteomes" id="UP000031516"/>
    </source>
</evidence>
<evidence type="ECO:0000256" key="6">
    <source>
        <dbReference type="ARBA" id="ARBA00022490"/>
    </source>
</evidence>
<comment type="catalytic activity">
    <reaction evidence="10">
        <text>N-terminal L-seryl-[histone H2A] + acetyl-CoA = N-terminal N(alpha)-acetyl-L-seryl-[histone H2A] + CoA + H(+)</text>
        <dbReference type="Rhea" id="RHEA:50600"/>
        <dbReference type="Rhea" id="RHEA-COMP:12742"/>
        <dbReference type="Rhea" id="RHEA-COMP:12744"/>
        <dbReference type="ChEBI" id="CHEBI:15378"/>
        <dbReference type="ChEBI" id="CHEBI:57287"/>
        <dbReference type="ChEBI" id="CHEBI:57288"/>
        <dbReference type="ChEBI" id="CHEBI:64738"/>
        <dbReference type="ChEBI" id="CHEBI:83690"/>
        <dbReference type="EC" id="2.3.1.257"/>
    </reaction>
</comment>
<dbReference type="AlphaFoldDB" id="A0A0A8L7N2"/>
<dbReference type="InterPro" id="IPR000182">
    <property type="entry name" value="GNAT_dom"/>
</dbReference>
<reference evidence="13 14" key="1">
    <citation type="submission" date="2014-03" db="EMBL/GenBank/DDBJ databases">
        <title>The genome of Kluyveromyces dobzhanskii.</title>
        <authorList>
            <person name="Nystedt B."/>
            <person name="Astrom S."/>
        </authorList>
    </citation>
    <scope>NUCLEOTIDE SEQUENCE [LARGE SCALE GENOMIC DNA]</scope>
    <source>
        <strain evidence="13 14">CBS 2104</strain>
    </source>
</reference>
<evidence type="ECO:0000256" key="8">
    <source>
        <dbReference type="ARBA" id="ARBA00023242"/>
    </source>
</evidence>
<keyword evidence="9" id="KW-0012">Acyltransferase</keyword>
<dbReference type="PANTHER" id="PTHR20531">
    <property type="entry name" value="N-ALPHA-ACETYLTRANSFERASE 40"/>
    <property type="match status" value="1"/>
</dbReference>
<comment type="caution">
    <text evidence="13">The sequence shown here is derived from an EMBL/GenBank/DDBJ whole genome shotgun (WGS) entry which is preliminary data.</text>
</comment>
<comment type="catalytic activity">
    <reaction evidence="11">
        <text>N-terminal L-seryl-[histone H4] + acetyl-CoA = N-terminal N(alpha)-acetyl-L-seryl-[histone H4] + CoA + H(+)</text>
        <dbReference type="Rhea" id="RHEA:50596"/>
        <dbReference type="Rhea" id="RHEA-COMP:12740"/>
        <dbReference type="Rhea" id="RHEA-COMP:12743"/>
        <dbReference type="ChEBI" id="CHEBI:15378"/>
        <dbReference type="ChEBI" id="CHEBI:57287"/>
        <dbReference type="ChEBI" id="CHEBI:57288"/>
        <dbReference type="ChEBI" id="CHEBI:64738"/>
        <dbReference type="ChEBI" id="CHEBI:83690"/>
        <dbReference type="EC" id="2.3.1.257"/>
    </reaction>
</comment>
<evidence type="ECO:0000256" key="10">
    <source>
        <dbReference type="ARBA" id="ARBA00047821"/>
    </source>
</evidence>
<keyword evidence="7" id="KW-0808">Transferase</keyword>
<evidence type="ECO:0000256" key="11">
    <source>
        <dbReference type="ARBA" id="ARBA00049524"/>
    </source>
</evidence>
<proteinExistence type="inferred from homology"/>
<keyword evidence="14" id="KW-1185">Reference proteome</keyword>
<dbReference type="GO" id="GO:0005634">
    <property type="term" value="C:nucleus"/>
    <property type="evidence" value="ECO:0007669"/>
    <property type="project" value="UniProtKB-SubCell"/>
</dbReference>
<evidence type="ECO:0000313" key="13">
    <source>
        <dbReference type="EMBL" id="CDO94904.1"/>
    </source>
</evidence>
<comment type="subcellular location">
    <subcellularLocation>
        <location evidence="2">Cytoplasm</location>
    </subcellularLocation>
    <subcellularLocation>
        <location evidence="1">Nucleus</location>
    </subcellularLocation>
</comment>
<keyword evidence="8" id="KW-0539">Nucleus</keyword>
<keyword evidence="6" id="KW-0963">Cytoplasm</keyword>
<evidence type="ECO:0000256" key="2">
    <source>
        <dbReference type="ARBA" id="ARBA00004496"/>
    </source>
</evidence>
<dbReference type="Pfam" id="PF00583">
    <property type="entry name" value="Acetyltransf_1"/>
    <property type="match status" value="1"/>
</dbReference>
<dbReference type="GO" id="GO:0005737">
    <property type="term" value="C:cytoplasm"/>
    <property type="evidence" value="ECO:0007669"/>
    <property type="project" value="UniProtKB-SubCell"/>
</dbReference>
<dbReference type="GO" id="GO:0010485">
    <property type="term" value="F:histone H4 acetyltransferase activity"/>
    <property type="evidence" value="ECO:0007669"/>
    <property type="project" value="InterPro"/>
</dbReference>
<dbReference type="SUPFAM" id="SSF55729">
    <property type="entry name" value="Acyl-CoA N-acyltransferases (Nat)"/>
    <property type="match status" value="1"/>
</dbReference>
<dbReference type="InterPro" id="IPR016181">
    <property type="entry name" value="Acyl_CoA_acyltransferase"/>
</dbReference>
<evidence type="ECO:0000256" key="7">
    <source>
        <dbReference type="ARBA" id="ARBA00022679"/>
    </source>
</evidence>
<gene>
    <name evidence="13" type="ORF">KLDO_g3158</name>
</gene>